<feature type="transmembrane region" description="Helical" evidence="1">
    <location>
        <begin position="860"/>
        <end position="883"/>
    </location>
</feature>
<evidence type="ECO:0000313" key="2">
    <source>
        <dbReference type="EMBL" id="GAA5414526.1"/>
    </source>
</evidence>
<evidence type="ECO:0008006" key="4">
    <source>
        <dbReference type="Google" id="ProtNLM"/>
    </source>
</evidence>
<feature type="transmembrane region" description="Helical" evidence="1">
    <location>
        <begin position="708"/>
        <end position="731"/>
    </location>
</feature>
<feature type="transmembrane region" description="Helical" evidence="1">
    <location>
        <begin position="524"/>
        <end position="547"/>
    </location>
</feature>
<sequence>MIVACLCGIGFGANHFARTGTKNKGNQYTNSLQSVVQVELDQNKTDAQNLKVIQDIANKVTNEVKLMGANQIQVESGLQKNTNIISTSGKPTAYGSVYVYTEQNLKGFPLDFNNNQQDVQKNTLFEQKLKLYYALANSNNMQLENFSALNSKANDKTNKDTLENFKTNYNLVSDKNKAFSKDGLIQFKLPETTTKAKKWNLSEFQKQFTNQFAWDGKTNRNDVVAKANGTMLAAPKDQYILWNNRTGLINRLEIDATIGTLNKNYSGLNANQVIAVRSMFNALSPEDQNFAEWAGAVTSSTSYQSVMSALTSANQNNYGLSKDSQTNVETDPLLNLLNQYYTSNTYNETVGVTQQPNKVKFTTPYQWLYSWNFKNLPMLSGYFVPIDYDNFFTFFNDNSDFKKTDIKQIKSEYYSNSFSLPIIGKSAPEIADILNNINNSSFTQPIINEAIISPYYQGENNNNASKIYEGLNAFASNFISLYNNKSTKSVTTLDAFNGTLVGLSVLILLIGIVVSIIYRVPGALNFLTAALTFGLTLAMFASLQMLFSVDTYLALFTSIIASFVPFLISQTDFKRAIRDKKLNLLNSFIYSIKSFLRNAITIYIAMLIVALVFMFFGQYQIKGFGSMLVLASFANIISSATIYLLLYSTIYWLANKHSPQIFVTKKYQTILHEIGTTTFGEGEVAPTAQSLLDKALDRLVLGFTRQKWWVWFIFAIVLALGIIGCILLGTIGPGYSFAFRSSSEIVLTWSPTNGTTSADISSLKAQIAQHFNITWVNNSGLNAAGNYQEVGYAKNSLNIEKFYSWFEQNYPQSALLNNISFRSTSDYMPWLLFNNSLKCMFISIGFLAIWSILALNVVNFIPVFIISCLANLAAFGIVGIIRVPVDNSSISTACCIFAFTQILIYAVYGSIKFQFNMKTRKTLKEMLEFVVQAVKSMFSVYSFIVVAFFLSSLIMMIFTSTNFVYNQVILFVNSLVVYAIIIVLSPTAFGLAMMLRELYLGKVVTNKKLRIKHKEYDKVDEQEIYGINHR</sequence>
<dbReference type="SUPFAM" id="SSF82866">
    <property type="entry name" value="Multidrug efflux transporter AcrB transmembrane domain"/>
    <property type="match status" value="1"/>
</dbReference>
<evidence type="ECO:0000256" key="1">
    <source>
        <dbReference type="SAM" id="Phobius"/>
    </source>
</evidence>
<proteinExistence type="predicted"/>
<feature type="transmembrane region" description="Helical" evidence="1">
    <location>
        <begin position="594"/>
        <end position="616"/>
    </location>
</feature>
<evidence type="ECO:0000313" key="3">
    <source>
        <dbReference type="Proteomes" id="UP001449582"/>
    </source>
</evidence>
<keyword evidence="1" id="KW-1133">Transmembrane helix</keyword>
<keyword evidence="3" id="KW-1185">Reference proteome</keyword>
<feature type="transmembrane region" description="Helical" evidence="1">
    <location>
        <begin position="889"/>
        <end position="908"/>
    </location>
</feature>
<name>A0ABP9U8T5_9BACT</name>
<feature type="transmembrane region" description="Helical" evidence="1">
    <location>
        <begin position="495"/>
        <end position="517"/>
    </location>
</feature>
<keyword evidence="1" id="KW-0472">Membrane</keyword>
<protein>
    <recommendedName>
        <fullName evidence="4">Bifunctional preprotein translocase subunit SecD/SecF</fullName>
    </recommendedName>
</protein>
<gene>
    <name evidence="2" type="ORF">UREOM_2370</name>
</gene>
<dbReference type="Proteomes" id="UP001449582">
    <property type="component" value="Unassembled WGS sequence"/>
</dbReference>
<comment type="caution">
    <text evidence="2">The sequence shown here is derived from an EMBL/GenBank/DDBJ whole genome shotgun (WGS) entry which is preliminary data.</text>
</comment>
<feature type="transmembrane region" description="Helical" evidence="1">
    <location>
        <begin position="830"/>
        <end position="853"/>
    </location>
</feature>
<feature type="transmembrane region" description="Helical" evidence="1">
    <location>
        <begin position="929"/>
        <end position="958"/>
    </location>
</feature>
<accession>A0ABP9U8T5</accession>
<feature type="transmembrane region" description="Helical" evidence="1">
    <location>
        <begin position="970"/>
        <end position="992"/>
    </location>
</feature>
<organism evidence="2 3">
    <name type="scientific">Ureaplasma ceti</name>
    <dbReference type="NCBI Taxonomy" id="3119530"/>
    <lineage>
        <taxon>Bacteria</taxon>
        <taxon>Bacillati</taxon>
        <taxon>Mycoplasmatota</taxon>
        <taxon>Mycoplasmoidales</taxon>
        <taxon>Mycoplasmoidaceae</taxon>
        <taxon>Ureaplasma</taxon>
    </lineage>
</organism>
<reference evidence="2" key="1">
    <citation type="submission" date="2024-02" db="EMBL/GenBank/DDBJ databases">
        <title>Draft genome sequence of new strains in genus Ureaplasma.</title>
        <authorList>
            <person name="Nakajima Y."/>
            <person name="Segawa T."/>
        </authorList>
    </citation>
    <scope>NUCLEOTIDE SEQUENCE [LARGE SCALE GENOMIC DNA]</scope>
    <source>
        <strain evidence="2">OM1</strain>
    </source>
</reference>
<dbReference type="EMBL" id="BAABQM010000001">
    <property type="protein sequence ID" value="GAA5414526.1"/>
    <property type="molecule type" value="Genomic_DNA"/>
</dbReference>
<feature type="transmembrane region" description="Helical" evidence="1">
    <location>
        <begin position="628"/>
        <end position="654"/>
    </location>
</feature>
<keyword evidence="1" id="KW-0812">Transmembrane</keyword>
<feature type="transmembrane region" description="Helical" evidence="1">
    <location>
        <begin position="553"/>
        <end position="573"/>
    </location>
</feature>